<evidence type="ECO:0000313" key="2">
    <source>
        <dbReference type="EMBL" id="MEQ4486393.1"/>
    </source>
</evidence>
<proteinExistence type="predicted"/>
<keyword evidence="1" id="KW-0472">Membrane</keyword>
<dbReference type="EMBL" id="JASKHM010000021">
    <property type="protein sequence ID" value="MEQ4486393.1"/>
    <property type="molecule type" value="Genomic_DNA"/>
</dbReference>
<evidence type="ECO:0000313" key="3">
    <source>
        <dbReference type="Proteomes" id="UP001493487"/>
    </source>
</evidence>
<evidence type="ECO:0000256" key="1">
    <source>
        <dbReference type="SAM" id="Phobius"/>
    </source>
</evidence>
<accession>A0ABV1L2A6</accession>
<organism evidence="2 3">
    <name type="scientific">Cohnella silvisoli</name>
    <dbReference type="NCBI Taxonomy" id="2873699"/>
    <lineage>
        <taxon>Bacteria</taxon>
        <taxon>Bacillati</taxon>
        <taxon>Bacillota</taxon>
        <taxon>Bacilli</taxon>
        <taxon>Bacillales</taxon>
        <taxon>Paenibacillaceae</taxon>
        <taxon>Cohnella</taxon>
    </lineage>
</organism>
<keyword evidence="1" id="KW-1133">Transmembrane helix</keyword>
<dbReference type="Proteomes" id="UP001493487">
    <property type="component" value="Unassembled WGS sequence"/>
</dbReference>
<protein>
    <submittedName>
        <fullName evidence="2">Uncharacterized protein</fullName>
    </submittedName>
</protein>
<gene>
    <name evidence="2" type="ORF">QJS35_28880</name>
</gene>
<keyword evidence="3" id="KW-1185">Reference proteome</keyword>
<name>A0ABV1L2A6_9BACL</name>
<sequence length="103" mass="10151">MALTKKKMYAGTLSTGSATLYTTVAAGAVVKEVVVTNKTAVAVTVTIVIGGVSVLTTYVLDVAGTKDATVILALSTVLNSGDLITGLASTGASVDCIISGVEG</sequence>
<dbReference type="RefSeq" id="WP_232189483.1">
    <property type="nucleotide sequence ID" value="NZ_JAIOAP010000020.1"/>
</dbReference>
<reference evidence="2 3" key="1">
    <citation type="journal article" date="2023" name="Genome Announc.">
        <title>Pan-Genome Analyses of the Genus Cohnella and Proposal of the Novel Species Cohnella silvisoli sp. nov., Isolated from Forest Soil.</title>
        <authorList>
            <person name="Wang C."/>
            <person name="Mao L."/>
            <person name="Bao G."/>
            <person name="Zhu H."/>
        </authorList>
    </citation>
    <scope>NUCLEOTIDE SEQUENCE [LARGE SCALE GENOMIC DNA]</scope>
    <source>
        <strain evidence="2 3">NL03-T5-1</strain>
    </source>
</reference>
<feature type="transmembrane region" description="Helical" evidence="1">
    <location>
        <begin position="41"/>
        <end position="60"/>
    </location>
</feature>
<comment type="caution">
    <text evidence="2">The sequence shown here is derived from an EMBL/GenBank/DDBJ whole genome shotgun (WGS) entry which is preliminary data.</text>
</comment>
<keyword evidence="1" id="KW-0812">Transmembrane</keyword>